<keyword evidence="2" id="KW-0547">Nucleotide-binding</keyword>
<evidence type="ECO:0000256" key="3">
    <source>
        <dbReference type="ARBA" id="ARBA00022840"/>
    </source>
</evidence>
<dbReference type="GO" id="GO:0005524">
    <property type="term" value="F:ATP binding"/>
    <property type="evidence" value="ECO:0007669"/>
    <property type="project" value="UniProtKB-KW"/>
</dbReference>
<dbReference type="STRING" id="86416.Clopa_4675"/>
<keyword evidence="6" id="KW-1185">Reference proteome</keyword>
<keyword evidence="3" id="KW-0067">ATP-binding</keyword>
<accession>R4KFN6</accession>
<dbReference type="CDD" id="cd03217">
    <property type="entry name" value="ABC_FeS_Assembly"/>
    <property type="match status" value="1"/>
</dbReference>
<name>R4KFN6_CLOPA</name>
<dbReference type="Proteomes" id="UP000013523">
    <property type="component" value="Chromosome"/>
</dbReference>
<evidence type="ECO:0000313" key="6">
    <source>
        <dbReference type="Proteomes" id="UP000013523"/>
    </source>
</evidence>
<gene>
    <name evidence="5" type="ORF">Clopa_4675</name>
</gene>
<protein>
    <submittedName>
        <fullName evidence="5">FeS assembly ATPase SufC</fullName>
    </submittedName>
</protein>
<dbReference type="PANTHER" id="PTHR43204:SF1">
    <property type="entry name" value="ABC TRANSPORTER I FAMILY MEMBER 6, CHLOROPLASTIC"/>
    <property type="match status" value="1"/>
</dbReference>
<dbReference type="PATRIC" id="fig|86416.3.peg.4665"/>
<dbReference type="SUPFAM" id="SSF52540">
    <property type="entry name" value="P-loop containing nucleoside triphosphate hydrolases"/>
    <property type="match status" value="1"/>
</dbReference>
<dbReference type="InterPro" id="IPR027417">
    <property type="entry name" value="P-loop_NTPase"/>
</dbReference>
<dbReference type="InterPro" id="IPR003439">
    <property type="entry name" value="ABC_transporter-like_ATP-bd"/>
</dbReference>
<evidence type="ECO:0000256" key="1">
    <source>
        <dbReference type="ARBA" id="ARBA00006216"/>
    </source>
</evidence>
<dbReference type="OrthoDB" id="9806149at2"/>
<dbReference type="SMART" id="SM00382">
    <property type="entry name" value="AAA"/>
    <property type="match status" value="1"/>
</dbReference>
<dbReference type="RefSeq" id="WP_015617633.1">
    <property type="nucleotide sequence ID" value="NC_021182.1"/>
</dbReference>
<dbReference type="eggNOG" id="COG0396">
    <property type="taxonomic scope" value="Bacteria"/>
</dbReference>
<dbReference type="PANTHER" id="PTHR43204">
    <property type="entry name" value="ABC TRANSPORTER I FAMILY MEMBER 6, CHLOROPLASTIC"/>
    <property type="match status" value="1"/>
</dbReference>
<evidence type="ECO:0000259" key="4">
    <source>
        <dbReference type="PROSITE" id="PS50893"/>
    </source>
</evidence>
<feature type="domain" description="ABC transporter" evidence="4">
    <location>
        <begin position="6"/>
        <end position="246"/>
    </location>
</feature>
<evidence type="ECO:0000313" key="5">
    <source>
        <dbReference type="EMBL" id="AGK99364.1"/>
    </source>
</evidence>
<dbReference type="EMBL" id="CP003261">
    <property type="protein sequence ID" value="AGK99364.1"/>
    <property type="molecule type" value="Genomic_DNA"/>
</dbReference>
<dbReference type="Pfam" id="PF00005">
    <property type="entry name" value="ABC_tran"/>
    <property type="match status" value="1"/>
</dbReference>
<dbReference type="Gene3D" id="3.40.50.300">
    <property type="entry name" value="P-loop containing nucleotide triphosphate hydrolases"/>
    <property type="match status" value="1"/>
</dbReference>
<sequence>MGDKLLDIKDIHVEADGNEILKGLNLTVNKGEVHVIMGPNGAGKSTLVNVIMGHPKYKVTSGDIIFENERINELKTDERAKKGIFLSFQTPEEVPGITVEGLLRSSRTAITGKPIKLMAFRKELEEKLETLQFDESYASRYLNVGFSGGEKKKNEIIQMMMINPKLAILDETDSGLDVDAVKIVSKGVNKFKNDDNAILIITHNSKILEDLKPDFVHIVLKGKVVKTGDASLIDEINNKGFGEFKEVALGI</sequence>
<dbReference type="InterPro" id="IPR017871">
    <property type="entry name" value="ABC_transporter-like_CS"/>
</dbReference>
<dbReference type="InterPro" id="IPR010230">
    <property type="entry name" value="FeS-cluster_ATPase_SufC"/>
</dbReference>
<reference evidence="5 6" key="1">
    <citation type="submission" date="2012-01" db="EMBL/GenBank/DDBJ databases">
        <title>Complete sequence of chromosome of Clostridium pasteurianum BC1.</title>
        <authorList>
            <consortium name="US DOE Joint Genome Institute"/>
            <person name="Lucas S."/>
            <person name="Han J."/>
            <person name="Lapidus A."/>
            <person name="Cheng J.-F."/>
            <person name="Goodwin L."/>
            <person name="Pitluck S."/>
            <person name="Peters L."/>
            <person name="Mikhailova N."/>
            <person name="Teshima H."/>
            <person name="Detter J.C."/>
            <person name="Han C."/>
            <person name="Tapia R."/>
            <person name="Land M."/>
            <person name="Hauser L."/>
            <person name="Kyrpides N."/>
            <person name="Ivanova N."/>
            <person name="Pagani I."/>
            <person name="Dunn J."/>
            <person name="Taghavi S."/>
            <person name="Francis A."/>
            <person name="van der Lelie D."/>
            <person name="Woyke T."/>
        </authorList>
    </citation>
    <scope>NUCLEOTIDE SEQUENCE [LARGE SCALE GENOMIC DNA]</scope>
    <source>
        <strain evidence="5 6">BC1</strain>
    </source>
</reference>
<evidence type="ECO:0000256" key="2">
    <source>
        <dbReference type="ARBA" id="ARBA00022741"/>
    </source>
</evidence>
<dbReference type="HOGENOM" id="CLU_000604_48_1_9"/>
<organism evidence="5 6">
    <name type="scientific">Clostridium pasteurianum BC1</name>
    <dbReference type="NCBI Taxonomy" id="86416"/>
    <lineage>
        <taxon>Bacteria</taxon>
        <taxon>Bacillati</taxon>
        <taxon>Bacillota</taxon>
        <taxon>Clostridia</taxon>
        <taxon>Eubacteriales</taxon>
        <taxon>Clostridiaceae</taxon>
        <taxon>Clostridium</taxon>
    </lineage>
</organism>
<dbReference type="AlphaFoldDB" id="R4KFN6"/>
<comment type="similarity">
    <text evidence="1">Belongs to the ABC transporter superfamily. Ycf16 family.</text>
</comment>
<dbReference type="InterPro" id="IPR003593">
    <property type="entry name" value="AAA+_ATPase"/>
</dbReference>
<dbReference type="GO" id="GO:0016887">
    <property type="term" value="F:ATP hydrolysis activity"/>
    <property type="evidence" value="ECO:0007669"/>
    <property type="project" value="InterPro"/>
</dbReference>
<dbReference type="PROSITE" id="PS00211">
    <property type="entry name" value="ABC_TRANSPORTER_1"/>
    <property type="match status" value="1"/>
</dbReference>
<dbReference type="NCBIfam" id="TIGR01978">
    <property type="entry name" value="sufC"/>
    <property type="match status" value="1"/>
</dbReference>
<dbReference type="PROSITE" id="PS50893">
    <property type="entry name" value="ABC_TRANSPORTER_2"/>
    <property type="match status" value="1"/>
</dbReference>
<proteinExistence type="inferred from homology"/>
<dbReference type="KEGG" id="cpas:Clopa_4675"/>